<dbReference type="Pfam" id="PF00135">
    <property type="entry name" value="COesterase"/>
    <property type="match status" value="1"/>
</dbReference>
<evidence type="ECO:0000259" key="4">
    <source>
        <dbReference type="Pfam" id="PF00135"/>
    </source>
</evidence>
<keyword evidence="6" id="KW-1185">Reference proteome</keyword>
<dbReference type="SUPFAM" id="SSF53474">
    <property type="entry name" value="alpha/beta-Hydrolases"/>
    <property type="match status" value="1"/>
</dbReference>
<keyword evidence="2 3" id="KW-0378">Hydrolase</keyword>
<dbReference type="GO" id="GO:0016787">
    <property type="term" value="F:hydrolase activity"/>
    <property type="evidence" value="ECO:0007669"/>
    <property type="project" value="UniProtKB-KW"/>
</dbReference>
<reference evidence="5" key="1">
    <citation type="submission" date="2022-11" db="EMBL/GenBank/DDBJ databases">
        <authorList>
            <person name="Petersen C."/>
        </authorList>
    </citation>
    <scope>NUCLEOTIDE SEQUENCE</scope>
    <source>
        <strain evidence="5">IBT 23319</strain>
    </source>
</reference>
<dbReference type="InterPro" id="IPR019826">
    <property type="entry name" value="Carboxylesterase_B_AS"/>
</dbReference>
<dbReference type="EC" id="3.1.1.-" evidence="3"/>
<dbReference type="Proteomes" id="UP001147733">
    <property type="component" value="Unassembled WGS sequence"/>
</dbReference>
<evidence type="ECO:0000256" key="2">
    <source>
        <dbReference type="ARBA" id="ARBA00022801"/>
    </source>
</evidence>
<dbReference type="OrthoDB" id="408631at2759"/>
<keyword evidence="3" id="KW-0732">Signal</keyword>
<dbReference type="Gene3D" id="3.40.50.1820">
    <property type="entry name" value="alpha/beta hydrolase"/>
    <property type="match status" value="1"/>
</dbReference>
<dbReference type="AlphaFoldDB" id="A0A9W9P4Q7"/>
<dbReference type="GO" id="GO:0017000">
    <property type="term" value="P:antibiotic biosynthetic process"/>
    <property type="evidence" value="ECO:0007669"/>
    <property type="project" value="UniProtKB-ARBA"/>
</dbReference>
<evidence type="ECO:0000313" key="6">
    <source>
        <dbReference type="Proteomes" id="UP001147733"/>
    </source>
</evidence>
<dbReference type="InterPro" id="IPR050309">
    <property type="entry name" value="Type-B_Carboxylest/Lipase"/>
</dbReference>
<dbReference type="GO" id="GO:0072330">
    <property type="term" value="P:monocarboxylic acid biosynthetic process"/>
    <property type="evidence" value="ECO:0007669"/>
    <property type="project" value="UniProtKB-ARBA"/>
</dbReference>
<comment type="caution">
    <text evidence="5">The sequence shown here is derived from an EMBL/GenBank/DDBJ whole genome shotgun (WGS) entry which is preliminary data.</text>
</comment>
<protein>
    <recommendedName>
        <fullName evidence="3">Carboxylic ester hydrolase</fullName>
        <ecNumber evidence="3">3.1.1.-</ecNumber>
    </recommendedName>
</protein>
<evidence type="ECO:0000313" key="5">
    <source>
        <dbReference type="EMBL" id="KAJ5234042.1"/>
    </source>
</evidence>
<feature type="signal peptide" evidence="3">
    <location>
        <begin position="1"/>
        <end position="17"/>
    </location>
</feature>
<proteinExistence type="inferred from homology"/>
<dbReference type="GeneID" id="81383895"/>
<accession>A0A9W9P4Q7</accession>
<sequence length="573" mass="63388">MRELALGMVALLVTVHAAPSTKFPTATIRNGTYSGVRSDTYDQDFFLGIPYAQQPVGDLRFTVPQSLNETWNGSRDAKEYSDICVGYGTDSIWYPQSEACLTLNVIRGSSTTSNSKLPVGVWIHGGGFYMGSGADQRYNMSEIVDNSYNIGKPFIAVTLNYRLSAWGFISSSQVSDTGNTNLGLRDQRLALQWIQENIAAFGGDPDKVTIWGESAGGMSVGFHLTAYGGRDDKLFRAGIMESGGSIYASPLNYTAYQSSYDALVSQVNCTHAKDTLQCLRELPFETLNSALNGTYGYPRYSFTPVVDGDLVKKPGSSQLDKHEFVKVPIIAGTNTDEGTAFGPTGVNTTNQFYEYLTGEKTKSVFTFHMIFAHLILGGSLNIKTPPDVARKILKLYPDDPSQGVPEFLGNKRVPSKGYQWRRTSAFAGDFMMHANRRRQCEAWAESSTPAYCYRFNVRSADVPLLSGATHFEEVAFVFRNFAGLGYHYGKPFAGTPQSYFDLSSMMTSMWASFIHDLDPNPGVVNKSIHWGSYNKAKPLDLFLDANTTSHMEPDTWRKEGIDYINSVAQVFQR</sequence>
<organism evidence="5 6">
    <name type="scientific">Penicillium citrinum</name>
    <dbReference type="NCBI Taxonomy" id="5077"/>
    <lineage>
        <taxon>Eukaryota</taxon>
        <taxon>Fungi</taxon>
        <taxon>Dikarya</taxon>
        <taxon>Ascomycota</taxon>
        <taxon>Pezizomycotina</taxon>
        <taxon>Eurotiomycetes</taxon>
        <taxon>Eurotiomycetidae</taxon>
        <taxon>Eurotiales</taxon>
        <taxon>Aspergillaceae</taxon>
        <taxon>Penicillium</taxon>
    </lineage>
</organism>
<feature type="chain" id="PRO_5041019550" description="Carboxylic ester hydrolase" evidence="3">
    <location>
        <begin position="18"/>
        <end position="573"/>
    </location>
</feature>
<dbReference type="EMBL" id="JAPQKT010000004">
    <property type="protein sequence ID" value="KAJ5234042.1"/>
    <property type="molecule type" value="Genomic_DNA"/>
</dbReference>
<dbReference type="PANTHER" id="PTHR11559">
    <property type="entry name" value="CARBOXYLESTERASE"/>
    <property type="match status" value="1"/>
</dbReference>
<feature type="domain" description="Carboxylesterase type B" evidence="4">
    <location>
        <begin position="26"/>
        <end position="548"/>
    </location>
</feature>
<reference evidence="5" key="2">
    <citation type="journal article" date="2023" name="IMA Fungus">
        <title>Comparative genomic study of the Penicillium genus elucidates a diverse pangenome and 15 lateral gene transfer events.</title>
        <authorList>
            <person name="Petersen C."/>
            <person name="Sorensen T."/>
            <person name="Nielsen M.R."/>
            <person name="Sondergaard T.E."/>
            <person name="Sorensen J.L."/>
            <person name="Fitzpatrick D.A."/>
            <person name="Frisvad J.C."/>
            <person name="Nielsen K.L."/>
        </authorList>
    </citation>
    <scope>NUCLEOTIDE SEQUENCE</scope>
    <source>
        <strain evidence="5">IBT 23319</strain>
    </source>
</reference>
<gene>
    <name evidence="5" type="ORF">N7469_005808</name>
</gene>
<dbReference type="FunFam" id="3.40.50.1820:FF:000292">
    <property type="entry name" value="Carboxylic ester hydrolase"/>
    <property type="match status" value="1"/>
</dbReference>
<dbReference type="PROSITE" id="PS00122">
    <property type="entry name" value="CARBOXYLESTERASE_B_1"/>
    <property type="match status" value="1"/>
</dbReference>
<dbReference type="InterPro" id="IPR002018">
    <property type="entry name" value="CarbesteraseB"/>
</dbReference>
<dbReference type="RefSeq" id="XP_056501542.1">
    <property type="nucleotide sequence ID" value="XM_056644728.1"/>
</dbReference>
<evidence type="ECO:0000256" key="1">
    <source>
        <dbReference type="ARBA" id="ARBA00005964"/>
    </source>
</evidence>
<dbReference type="InterPro" id="IPR029058">
    <property type="entry name" value="AB_hydrolase_fold"/>
</dbReference>
<name>A0A9W9P4Q7_PENCI</name>
<comment type="similarity">
    <text evidence="1 3">Belongs to the type-B carboxylesterase/lipase family.</text>
</comment>
<evidence type="ECO:0000256" key="3">
    <source>
        <dbReference type="RuleBase" id="RU361235"/>
    </source>
</evidence>